<dbReference type="Proteomes" id="UP000886881">
    <property type="component" value="Unassembled WGS sequence"/>
</dbReference>
<reference evidence="2" key="1">
    <citation type="submission" date="2020-10" db="EMBL/GenBank/DDBJ databases">
        <authorList>
            <person name="Gilroy R."/>
        </authorList>
    </citation>
    <scope>NUCLEOTIDE SEQUENCE</scope>
    <source>
        <strain evidence="2">ChiHecec2B26-709</strain>
    </source>
</reference>
<evidence type="ECO:0008006" key="4">
    <source>
        <dbReference type="Google" id="ProtNLM"/>
    </source>
</evidence>
<comment type="caution">
    <text evidence="2">The sequence shown here is derived from an EMBL/GenBank/DDBJ whole genome shotgun (WGS) entry which is preliminary data.</text>
</comment>
<gene>
    <name evidence="2" type="ORF">IAC35_08040</name>
</gene>
<feature type="signal peptide" evidence="1">
    <location>
        <begin position="1"/>
        <end position="20"/>
    </location>
</feature>
<name>A0A9D1GQW0_9BACT</name>
<evidence type="ECO:0000313" key="3">
    <source>
        <dbReference type="Proteomes" id="UP000886881"/>
    </source>
</evidence>
<sequence length="251" mass="29487">MNKSLMRKIILLSVIMLATACGRVTEVTEPPAGPEPSYAVQPEIPMYEQLLLKGDVKSVTDYRIALNHHEHNGIERYEFDTDRQLTYYFHAGMEWGCDKDTECSLFPLIKDAYAFWLFPDTWQETDRGSIEGTVEVYDDNGDVIATHDKRIEYEWNDDGFFTKMRCFLDDEPVPLQETDIYALENYLYDENGYPSRMFAFDLDQPRNIYYLDFSNPDEQGNPQTIYLHFGNNVENTKTILYRNIEYYDNDE</sequence>
<evidence type="ECO:0000256" key="1">
    <source>
        <dbReference type="SAM" id="SignalP"/>
    </source>
</evidence>
<organism evidence="2 3">
    <name type="scientific">Candidatus Cryptobacteroides merdipullorum</name>
    <dbReference type="NCBI Taxonomy" id="2840771"/>
    <lineage>
        <taxon>Bacteria</taxon>
        <taxon>Pseudomonadati</taxon>
        <taxon>Bacteroidota</taxon>
        <taxon>Bacteroidia</taxon>
        <taxon>Bacteroidales</taxon>
        <taxon>Candidatus Cryptobacteroides</taxon>
    </lineage>
</organism>
<reference evidence="2" key="2">
    <citation type="journal article" date="2021" name="PeerJ">
        <title>Extensive microbial diversity within the chicken gut microbiome revealed by metagenomics and culture.</title>
        <authorList>
            <person name="Gilroy R."/>
            <person name="Ravi A."/>
            <person name="Getino M."/>
            <person name="Pursley I."/>
            <person name="Horton D.L."/>
            <person name="Alikhan N.F."/>
            <person name="Baker D."/>
            <person name="Gharbi K."/>
            <person name="Hall N."/>
            <person name="Watson M."/>
            <person name="Adriaenssens E.M."/>
            <person name="Foster-Nyarko E."/>
            <person name="Jarju S."/>
            <person name="Secka A."/>
            <person name="Antonio M."/>
            <person name="Oren A."/>
            <person name="Chaudhuri R.R."/>
            <person name="La Ragione R."/>
            <person name="Hildebrand F."/>
            <person name="Pallen M.J."/>
        </authorList>
    </citation>
    <scope>NUCLEOTIDE SEQUENCE</scope>
    <source>
        <strain evidence="2">ChiHecec2B26-709</strain>
    </source>
</reference>
<dbReference type="PROSITE" id="PS51257">
    <property type="entry name" value="PROKAR_LIPOPROTEIN"/>
    <property type="match status" value="1"/>
</dbReference>
<keyword evidence="1" id="KW-0732">Signal</keyword>
<feature type="chain" id="PRO_5039371795" description="Lipoprotein" evidence="1">
    <location>
        <begin position="21"/>
        <end position="251"/>
    </location>
</feature>
<evidence type="ECO:0000313" key="2">
    <source>
        <dbReference type="EMBL" id="HIT47787.1"/>
    </source>
</evidence>
<proteinExistence type="predicted"/>
<dbReference type="AlphaFoldDB" id="A0A9D1GQW0"/>
<protein>
    <recommendedName>
        <fullName evidence="4">Lipoprotein</fullName>
    </recommendedName>
</protein>
<dbReference type="EMBL" id="DVLC01000142">
    <property type="protein sequence ID" value="HIT47787.1"/>
    <property type="molecule type" value="Genomic_DNA"/>
</dbReference>
<accession>A0A9D1GQW0</accession>